<comment type="caution">
    <text evidence="1">The sequence shown here is derived from an EMBL/GenBank/DDBJ whole genome shotgun (WGS) entry which is preliminary data.</text>
</comment>
<reference evidence="1" key="1">
    <citation type="submission" date="2021-01" db="EMBL/GenBank/DDBJ databases">
        <title>Whole genome shotgun sequence of Rhizocola hellebori NBRC 109834.</title>
        <authorList>
            <person name="Komaki H."/>
            <person name="Tamura T."/>
        </authorList>
    </citation>
    <scope>NUCLEOTIDE SEQUENCE</scope>
    <source>
        <strain evidence="1">NBRC 109834</strain>
    </source>
</reference>
<dbReference type="EMBL" id="BONY01000001">
    <property type="protein sequence ID" value="GIH01997.1"/>
    <property type="molecule type" value="Genomic_DNA"/>
</dbReference>
<dbReference type="AlphaFoldDB" id="A0A8J3Q1Z5"/>
<protein>
    <submittedName>
        <fullName evidence="1">Uncharacterized protein</fullName>
    </submittedName>
</protein>
<keyword evidence="2" id="KW-1185">Reference proteome</keyword>
<gene>
    <name evidence="1" type="ORF">Rhe02_00640</name>
</gene>
<name>A0A8J3Q1Z5_9ACTN</name>
<evidence type="ECO:0000313" key="2">
    <source>
        <dbReference type="Proteomes" id="UP000612899"/>
    </source>
</evidence>
<evidence type="ECO:0000313" key="1">
    <source>
        <dbReference type="EMBL" id="GIH01997.1"/>
    </source>
</evidence>
<organism evidence="1 2">
    <name type="scientific">Rhizocola hellebori</name>
    <dbReference type="NCBI Taxonomy" id="1392758"/>
    <lineage>
        <taxon>Bacteria</taxon>
        <taxon>Bacillati</taxon>
        <taxon>Actinomycetota</taxon>
        <taxon>Actinomycetes</taxon>
        <taxon>Micromonosporales</taxon>
        <taxon>Micromonosporaceae</taxon>
        <taxon>Rhizocola</taxon>
    </lineage>
</organism>
<sequence>MLRAYRERMWDLDVVERAEAIVRESRRQQVSQALEETLTRLDEAVQAANNAHDGTDVVAMIDAEQQLCAAQHVAQTLLRRHLDETRAADQVQAAYSAHRNEVSQRIKSIEIMLARQRITGL</sequence>
<proteinExistence type="predicted"/>
<accession>A0A8J3Q1Z5</accession>
<dbReference type="Proteomes" id="UP000612899">
    <property type="component" value="Unassembled WGS sequence"/>
</dbReference>